<dbReference type="EMBL" id="JAGGKQ010000005">
    <property type="protein sequence ID" value="MBP1922131.1"/>
    <property type="molecule type" value="Genomic_DNA"/>
</dbReference>
<proteinExistence type="predicted"/>
<comment type="caution">
    <text evidence="2">The sequence shown here is derived from an EMBL/GenBank/DDBJ whole genome shotgun (WGS) entry which is preliminary data.</text>
</comment>
<keyword evidence="1" id="KW-0812">Transmembrane</keyword>
<evidence type="ECO:0000256" key="1">
    <source>
        <dbReference type="SAM" id="Phobius"/>
    </source>
</evidence>
<sequence>MTGDERDALRPGSDRWRGPAGFAVLLVVASVLPIPSSGTGGSGGGEIPLGVGFTDPFHLVGYAVLAALMTRVTGRTRRGLILAVVAAVAFGFGIELLQASIPWRTFAWRDVGVNAVGAVGGAVVSGLEYGSSLPGDSRE</sequence>
<keyword evidence="1" id="KW-0472">Membrane</keyword>
<name>A0A8T4GF85_9EURY</name>
<reference evidence="2" key="1">
    <citation type="submission" date="2021-03" db="EMBL/GenBank/DDBJ databases">
        <title>Genomic Encyclopedia of Type Strains, Phase IV (KMG-IV): sequencing the most valuable type-strain genomes for metagenomic binning, comparative biology and taxonomic classification.</title>
        <authorList>
            <person name="Goeker M."/>
        </authorList>
    </citation>
    <scope>NUCLEOTIDE SEQUENCE</scope>
    <source>
        <strain evidence="2">DSM 23564</strain>
    </source>
</reference>
<evidence type="ECO:0000313" key="2">
    <source>
        <dbReference type="EMBL" id="MBP1922131.1"/>
    </source>
</evidence>
<dbReference type="OrthoDB" id="342739at2157"/>
<gene>
    <name evidence="2" type="ORF">J2751_001136</name>
</gene>
<organism evidence="2 3">
    <name type="scientific">Halorubrum alkaliphilum</name>
    <dbReference type="NCBI Taxonomy" id="261290"/>
    <lineage>
        <taxon>Archaea</taxon>
        <taxon>Methanobacteriati</taxon>
        <taxon>Methanobacteriota</taxon>
        <taxon>Stenosarchaea group</taxon>
        <taxon>Halobacteria</taxon>
        <taxon>Halobacteriales</taxon>
        <taxon>Haloferacaceae</taxon>
        <taxon>Halorubrum</taxon>
    </lineage>
</organism>
<evidence type="ECO:0008006" key="4">
    <source>
        <dbReference type="Google" id="ProtNLM"/>
    </source>
</evidence>
<keyword evidence="1" id="KW-1133">Transmembrane helix</keyword>
<feature type="transmembrane region" description="Helical" evidence="1">
    <location>
        <begin position="16"/>
        <end position="35"/>
    </location>
</feature>
<accession>A0A8T4GF85</accession>
<dbReference type="Proteomes" id="UP000823588">
    <property type="component" value="Unassembled WGS sequence"/>
</dbReference>
<feature type="transmembrane region" description="Helical" evidence="1">
    <location>
        <begin position="80"/>
        <end position="101"/>
    </location>
</feature>
<evidence type="ECO:0000313" key="3">
    <source>
        <dbReference type="Proteomes" id="UP000823588"/>
    </source>
</evidence>
<feature type="transmembrane region" description="Helical" evidence="1">
    <location>
        <begin position="47"/>
        <end position="68"/>
    </location>
</feature>
<keyword evidence="3" id="KW-1185">Reference proteome</keyword>
<dbReference type="AlphaFoldDB" id="A0A8T4GF85"/>
<dbReference type="NCBIfam" id="NF037970">
    <property type="entry name" value="vanZ_1"/>
    <property type="match status" value="1"/>
</dbReference>
<dbReference type="RefSeq" id="WP_209484003.1">
    <property type="nucleotide sequence ID" value="NZ_JAGGKQ010000005.1"/>
</dbReference>
<protein>
    <recommendedName>
        <fullName evidence="4">VanZ-like domain-containing protein</fullName>
    </recommendedName>
</protein>